<dbReference type="InterPro" id="IPR036388">
    <property type="entry name" value="WH-like_DNA-bd_sf"/>
</dbReference>
<evidence type="ECO:0000313" key="8">
    <source>
        <dbReference type="EMBL" id="RST94604.1"/>
    </source>
</evidence>
<dbReference type="Gene3D" id="1.10.10.10">
    <property type="entry name" value="Winged helix-like DNA-binding domain superfamily/Winged helix DNA-binding domain"/>
    <property type="match status" value="1"/>
</dbReference>
<dbReference type="PANTHER" id="PTHR46577">
    <property type="entry name" value="HTH-TYPE TRANSCRIPTIONAL REGULATORY PROTEIN GABR"/>
    <property type="match status" value="1"/>
</dbReference>
<keyword evidence="4" id="KW-0805">Transcription regulation</keyword>
<dbReference type="GO" id="GO:0008483">
    <property type="term" value="F:transaminase activity"/>
    <property type="evidence" value="ECO:0007669"/>
    <property type="project" value="UniProtKB-KW"/>
</dbReference>
<evidence type="ECO:0000256" key="1">
    <source>
        <dbReference type="ARBA" id="ARBA00005384"/>
    </source>
</evidence>
<dbReference type="InterPro" id="IPR015422">
    <property type="entry name" value="PyrdxlP-dep_Trfase_small"/>
</dbReference>
<dbReference type="SUPFAM" id="SSF46785">
    <property type="entry name" value="Winged helix' DNA-binding domain"/>
    <property type="match status" value="1"/>
</dbReference>
<evidence type="ECO:0000256" key="2">
    <source>
        <dbReference type="ARBA" id="ARBA00022576"/>
    </source>
</evidence>
<dbReference type="SUPFAM" id="SSF53383">
    <property type="entry name" value="PLP-dependent transferases"/>
    <property type="match status" value="1"/>
</dbReference>
<accession>A0A429ZLM3</accession>
<evidence type="ECO:0000256" key="6">
    <source>
        <dbReference type="ARBA" id="ARBA00023163"/>
    </source>
</evidence>
<keyword evidence="5" id="KW-0238">DNA-binding</keyword>
<dbReference type="AlphaFoldDB" id="A0A429ZLM3"/>
<dbReference type="RefSeq" id="WP_125957228.1">
    <property type="nucleotide sequence ID" value="NZ_JAQEJV010000008.1"/>
</dbReference>
<dbReference type="Gene3D" id="3.90.1150.10">
    <property type="entry name" value="Aspartate Aminotransferase, domain 1"/>
    <property type="match status" value="1"/>
</dbReference>
<gene>
    <name evidence="8" type="ORF">CBF36_05200</name>
</gene>
<keyword evidence="9" id="KW-1185">Reference proteome</keyword>
<dbReference type="PANTHER" id="PTHR46577:SF2">
    <property type="entry name" value="TRANSCRIPTIONAL REGULATORY PROTEIN"/>
    <property type="match status" value="1"/>
</dbReference>
<dbReference type="PRINTS" id="PR00035">
    <property type="entry name" value="HTHGNTR"/>
</dbReference>
<comment type="caution">
    <text evidence="8">The sequence shown here is derived from an EMBL/GenBank/DDBJ whole genome shotgun (WGS) entry which is preliminary data.</text>
</comment>
<dbReference type="CDD" id="cd07377">
    <property type="entry name" value="WHTH_GntR"/>
    <property type="match status" value="1"/>
</dbReference>
<dbReference type="OrthoDB" id="9802328at2"/>
<dbReference type="Pfam" id="PF00155">
    <property type="entry name" value="Aminotran_1_2"/>
    <property type="match status" value="1"/>
</dbReference>
<dbReference type="InterPro" id="IPR004839">
    <property type="entry name" value="Aminotransferase_I/II_large"/>
</dbReference>
<keyword evidence="3" id="KW-0663">Pyridoxal phosphate</keyword>
<evidence type="ECO:0000256" key="3">
    <source>
        <dbReference type="ARBA" id="ARBA00022898"/>
    </source>
</evidence>
<dbReference type="SMART" id="SM00345">
    <property type="entry name" value="HTH_GNTR"/>
    <property type="match status" value="1"/>
</dbReference>
<sequence length="479" mass="55205">MEIKIDKSSRTPLYRQIMNQLIKQINDAILYEGDRLPSERTLANQLNINRSTIVRAYDELEAQGFVEKRASSGTYILSQSEETKENHLRQRIQYNDIRYQKNDYEQQIETLLLSKKYDVLDGYTGELPYRLIPNISLPNVNWQSFLSEEVSELGYLPLRKMIAQLVFNQYSHQPKSQELMLTAGGQQSLVLLIQALLKSGDTVAVEDPSFFNGISVLNAMSIKVIKIPVDQDGMCVSVLEKMVKKESVQLVLTNPNFQNPTGTSMSLTRRKKLIELCQMYRIPIIEDDVFGQLSFHSSTHYPLLKELAPQSVIYIGSLSKILGSRMQLGWIEAPKFVLDEVVKLRDEYETQLNIFPQVMASFALTNPNFSKKLSLLQETLKNRMNYFINALQTALSEDIDFTLPKGGYYIWLTYKKRVLTNEDWLLFLKAHVAVLPSFIMTESSQSCRVNVARLDERKIDLFVLKLQEITQQWNKQITE</sequence>
<dbReference type="InterPro" id="IPR036390">
    <property type="entry name" value="WH_DNA-bd_sf"/>
</dbReference>
<comment type="similarity">
    <text evidence="1">In the C-terminal section; belongs to the class-I pyridoxal-phosphate-dependent aminotransferase family.</text>
</comment>
<dbReference type="GO" id="GO:0003677">
    <property type="term" value="F:DNA binding"/>
    <property type="evidence" value="ECO:0007669"/>
    <property type="project" value="UniProtKB-KW"/>
</dbReference>
<proteinExistence type="inferred from homology"/>
<dbReference type="InterPro" id="IPR015421">
    <property type="entry name" value="PyrdxlP-dep_Trfase_major"/>
</dbReference>
<evidence type="ECO:0000313" key="9">
    <source>
        <dbReference type="Proteomes" id="UP000288490"/>
    </source>
</evidence>
<dbReference type="InterPro" id="IPR015424">
    <property type="entry name" value="PyrdxlP-dep_Trfase"/>
</dbReference>
<organism evidence="8 9">
    <name type="scientific">Vagococcus bubulae</name>
    <dbReference type="NCBI Taxonomy" id="1977868"/>
    <lineage>
        <taxon>Bacteria</taxon>
        <taxon>Bacillati</taxon>
        <taxon>Bacillota</taxon>
        <taxon>Bacilli</taxon>
        <taxon>Lactobacillales</taxon>
        <taxon>Enterococcaceae</taxon>
        <taxon>Vagococcus</taxon>
    </lineage>
</organism>
<protein>
    <recommendedName>
        <fullName evidence="7">HTH gntR-type domain-containing protein</fullName>
    </recommendedName>
</protein>
<dbReference type="Pfam" id="PF00392">
    <property type="entry name" value="GntR"/>
    <property type="match status" value="1"/>
</dbReference>
<dbReference type="CDD" id="cd00609">
    <property type="entry name" value="AAT_like"/>
    <property type="match status" value="1"/>
</dbReference>
<evidence type="ECO:0000256" key="4">
    <source>
        <dbReference type="ARBA" id="ARBA00023015"/>
    </source>
</evidence>
<name>A0A429ZLM3_9ENTE</name>
<reference evidence="8 9" key="1">
    <citation type="submission" date="2017-05" db="EMBL/GenBank/DDBJ databases">
        <title>Vagococcus spp. assemblies.</title>
        <authorList>
            <person name="Gulvik C.A."/>
        </authorList>
    </citation>
    <scope>NUCLEOTIDE SEQUENCE [LARGE SCALE GENOMIC DNA]</scope>
    <source>
        <strain evidence="8 9">SS1994</strain>
    </source>
</reference>
<evidence type="ECO:0000259" key="7">
    <source>
        <dbReference type="PROSITE" id="PS50949"/>
    </source>
</evidence>
<dbReference type="PROSITE" id="PS50949">
    <property type="entry name" value="HTH_GNTR"/>
    <property type="match status" value="1"/>
</dbReference>
<dbReference type="GO" id="GO:0003700">
    <property type="term" value="F:DNA-binding transcription factor activity"/>
    <property type="evidence" value="ECO:0007669"/>
    <property type="project" value="InterPro"/>
</dbReference>
<keyword evidence="6" id="KW-0804">Transcription</keyword>
<dbReference type="GO" id="GO:0030170">
    <property type="term" value="F:pyridoxal phosphate binding"/>
    <property type="evidence" value="ECO:0007669"/>
    <property type="project" value="InterPro"/>
</dbReference>
<keyword evidence="2" id="KW-0032">Aminotransferase</keyword>
<dbReference type="Gene3D" id="3.40.640.10">
    <property type="entry name" value="Type I PLP-dependent aspartate aminotransferase-like (Major domain)"/>
    <property type="match status" value="1"/>
</dbReference>
<evidence type="ECO:0000256" key="5">
    <source>
        <dbReference type="ARBA" id="ARBA00023125"/>
    </source>
</evidence>
<dbReference type="InterPro" id="IPR051446">
    <property type="entry name" value="HTH_trans_reg/aminotransferase"/>
</dbReference>
<dbReference type="EMBL" id="NGJT01000007">
    <property type="protein sequence ID" value="RST94604.1"/>
    <property type="molecule type" value="Genomic_DNA"/>
</dbReference>
<keyword evidence="2" id="KW-0808">Transferase</keyword>
<dbReference type="InterPro" id="IPR000524">
    <property type="entry name" value="Tscrpt_reg_HTH_GntR"/>
</dbReference>
<feature type="domain" description="HTH gntR-type" evidence="7">
    <location>
        <begin position="11"/>
        <end position="79"/>
    </location>
</feature>
<dbReference type="Proteomes" id="UP000288490">
    <property type="component" value="Unassembled WGS sequence"/>
</dbReference>